<keyword evidence="2 6" id="KW-0238">DNA-binding</keyword>
<comment type="caution">
    <text evidence="6">The sequence shown here is derived from an EMBL/GenBank/DDBJ whole genome shotgun (WGS) entry which is preliminary data.</text>
</comment>
<evidence type="ECO:0000256" key="2">
    <source>
        <dbReference type="ARBA" id="ARBA00023125"/>
    </source>
</evidence>
<evidence type="ECO:0000256" key="4">
    <source>
        <dbReference type="SAM" id="MobiDB-lite"/>
    </source>
</evidence>
<evidence type="ECO:0000259" key="5">
    <source>
        <dbReference type="PROSITE" id="PS50995"/>
    </source>
</evidence>
<dbReference type="InterPro" id="IPR052526">
    <property type="entry name" value="HTH-type_Bedaq_tolerance"/>
</dbReference>
<dbReference type="AlphaFoldDB" id="A0A3N2D9P8"/>
<dbReference type="SMART" id="SM00347">
    <property type="entry name" value="HTH_MARR"/>
    <property type="match status" value="1"/>
</dbReference>
<dbReference type="InterPro" id="IPR023187">
    <property type="entry name" value="Tscrpt_reg_MarR-type_CS"/>
</dbReference>
<dbReference type="PROSITE" id="PS01117">
    <property type="entry name" value="HTH_MARR_1"/>
    <property type="match status" value="1"/>
</dbReference>
<evidence type="ECO:0000256" key="3">
    <source>
        <dbReference type="ARBA" id="ARBA00023163"/>
    </source>
</evidence>
<dbReference type="GO" id="GO:0003700">
    <property type="term" value="F:DNA-binding transcription factor activity"/>
    <property type="evidence" value="ECO:0007669"/>
    <property type="project" value="InterPro"/>
</dbReference>
<dbReference type="EMBL" id="RKHQ01000001">
    <property type="protein sequence ID" value="ROR96525.1"/>
    <property type="molecule type" value="Genomic_DNA"/>
</dbReference>
<dbReference type="PANTHER" id="PTHR39515">
    <property type="entry name" value="CONSERVED PROTEIN"/>
    <property type="match status" value="1"/>
</dbReference>
<evidence type="ECO:0000313" key="6">
    <source>
        <dbReference type="EMBL" id="ROR96525.1"/>
    </source>
</evidence>
<dbReference type="InterPro" id="IPR036388">
    <property type="entry name" value="WH-like_DNA-bd_sf"/>
</dbReference>
<keyword evidence="3" id="KW-0804">Transcription</keyword>
<dbReference type="InterPro" id="IPR000835">
    <property type="entry name" value="HTH_MarR-typ"/>
</dbReference>
<evidence type="ECO:0000313" key="7">
    <source>
        <dbReference type="Proteomes" id="UP000275356"/>
    </source>
</evidence>
<dbReference type="OrthoDB" id="9154853at2"/>
<feature type="compositionally biased region" description="Basic and acidic residues" evidence="4">
    <location>
        <begin position="1"/>
        <end position="10"/>
    </location>
</feature>
<feature type="region of interest" description="Disordered" evidence="4">
    <location>
        <begin position="1"/>
        <end position="53"/>
    </location>
</feature>
<feature type="domain" description="HTH marR-type" evidence="5">
    <location>
        <begin position="64"/>
        <end position="194"/>
    </location>
</feature>
<organism evidence="6 7">
    <name type="scientific">Salana multivorans</name>
    <dbReference type="NCBI Taxonomy" id="120377"/>
    <lineage>
        <taxon>Bacteria</taxon>
        <taxon>Bacillati</taxon>
        <taxon>Actinomycetota</taxon>
        <taxon>Actinomycetes</taxon>
        <taxon>Micrococcales</taxon>
        <taxon>Beutenbergiaceae</taxon>
        <taxon>Salana</taxon>
    </lineage>
</organism>
<keyword evidence="7" id="KW-1185">Reference proteome</keyword>
<accession>A0A3N2D9P8</accession>
<dbReference type="InterPro" id="IPR036390">
    <property type="entry name" value="WH_DNA-bd_sf"/>
</dbReference>
<evidence type="ECO:0000256" key="1">
    <source>
        <dbReference type="ARBA" id="ARBA00023015"/>
    </source>
</evidence>
<dbReference type="PROSITE" id="PS50995">
    <property type="entry name" value="HTH_MARR_2"/>
    <property type="match status" value="1"/>
</dbReference>
<protein>
    <submittedName>
        <fullName evidence="6">DNA-binding MarR family transcriptional regulator</fullName>
    </submittedName>
</protein>
<dbReference type="PANTHER" id="PTHR39515:SF2">
    <property type="entry name" value="HTH-TYPE TRANSCRIPTIONAL REGULATOR RV0880"/>
    <property type="match status" value="1"/>
</dbReference>
<dbReference type="Gene3D" id="1.10.10.10">
    <property type="entry name" value="Winged helix-like DNA-binding domain superfamily/Winged helix DNA-binding domain"/>
    <property type="match status" value="1"/>
</dbReference>
<gene>
    <name evidence="6" type="ORF">EDD28_1110</name>
</gene>
<dbReference type="GO" id="GO:0003677">
    <property type="term" value="F:DNA binding"/>
    <property type="evidence" value="ECO:0007669"/>
    <property type="project" value="UniProtKB-KW"/>
</dbReference>
<feature type="compositionally biased region" description="Low complexity" evidence="4">
    <location>
        <begin position="33"/>
        <end position="53"/>
    </location>
</feature>
<keyword evidence="1" id="KW-0805">Transcription regulation</keyword>
<sequence>MSDADRRPHPAEPAPEVPDVPGGTASGDGGSGSRAAGPRGSGAPASGAPGEASAGTSEAVMVLEEQIVVLLGRAKALWREAAASVHPDLQPLGYRMLSTLVKHGPSRPGHLACVLETDKSVVSRQARELESLGLLEVLPDPDDGRGRLLQASPVARSNVAEMRRRALAGLAASLDALGEGEAERLADLLARVNAALAP</sequence>
<reference evidence="6 7" key="1">
    <citation type="submission" date="2018-11" db="EMBL/GenBank/DDBJ databases">
        <title>Sequencing the genomes of 1000 actinobacteria strains.</title>
        <authorList>
            <person name="Klenk H.-P."/>
        </authorList>
    </citation>
    <scope>NUCLEOTIDE SEQUENCE [LARGE SCALE GENOMIC DNA]</scope>
    <source>
        <strain evidence="6 7">DSM 13521</strain>
    </source>
</reference>
<proteinExistence type="predicted"/>
<dbReference type="SUPFAM" id="SSF46785">
    <property type="entry name" value="Winged helix' DNA-binding domain"/>
    <property type="match status" value="1"/>
</dbReference>
<dbReference type="Proteomes" id="UP000275356">
    <property type="component" value="Unassembled WGS sequence"/>
</dbReference>
<name>A0A3N2D9P8_9MICO</name>
<dbReference type="RefSeq" id="WP_123738689.1">
    <property type="nucleotide sequence ID" value="NZ_RKHQ01000001.1"/>
</dbReference>
<dbReference type="Pfam" id="PF12802">
    <property type="entry name" value="MarR_2"/>
    <property type="match status" value="1"/>
</dbReference>